<keyword evidence="3" id="KW-1185">Reference proteome</keyword>
<evidence type="ECO:0000313" key="3">
    <source>
        <dbReference type="Proteomes" id="UP001321542"/>
    </source>
</evidence>
<dbReference type="Pfam" id="PF00400">
    <property type="entry name" value="WD40"/>
    <property type="match status" value="1"/>
</dbReference>
<proteinExistence type="predicted"/>
<dbReference type="InterPro" id="IPR011044">
    <property type="entry name" value="Quino_amine_DH_bsu"/>
</dbReference>
<gene>
    <name evidence="2" type="ORF">SGFS_004730</name>
</gene>
<dbReference type="PROSITE" id="PS50294">
    <property type="entry name" value="WD_REPEATS_REGION"/>
    <property type="match status" value="1"/>
</dbReference>
<dbReference type="InterPro" id="IPR001680">
    <property type="entry name" value="WD40_rpt"/>
</dbReference>
<dbReference type="RefSeq" id="WP_286247155.1">
    <property type="nucleotide sequence ID" value="NZ_AP018448.1"/>
</dbReference>
<keyword evidence="1" id="KW-0853">WD repeat</keyword>
<dbReference type="Gene3D" id="2.130.10.10">
    <property type="entry name" value="YVTN repeat-like/Quinoprotein amine dehydrogenase"/>
    <property type="match status" value="1"/>
</dbReference>
<reference evidence="2 3" key="2">
    <citation type="journal article" date="2023" name="ChemBioChem">
        <title>Acyltransferase Domain Exchange between Two Independent Type I Polyketide Synthases in the Same Producer Strain of Macrolide Antibiotics.</title>
        <authorList>
            <person name="Kudo F."/>
            <person name="Kishikawa K."/>
            <person name="Tsuboi K."/>
            <person name="Kido T."/>
            <person name="Usui T."/>
            <person name="Hashimoto J."/>
            <person name="Shin-Ya K."/>
            <person name="Miyanaga A."/>
            <person name="Eguchi T."/>
        </authorList>
    </citation>
    <scope>NUCLEOTIDE SEQUENCE [LARGE SCALE GENOMIC DNA]</scope>
    <source>
        <strain evidence="2 3">A-8890</strain>
    </source>
</reference>
<name>A0ABN5V7B3_9ACTN</name>
<accession>A0ABN5V7B3</accession>
<evidence type="ECO:0000313" key="2">
    <source>
        <dbReference type="EMBL" id="BBC29182.1"/>
    </source>
</evidence>
<protein>
    <submittedName>
        <fullName evidence="2">Uncharacterized protein</fullName>
    </submittedName>
</protein>
<feature type="repeat" description="WD" evidence="1">
    <location>
        <begin position="1"/>
        <end position="35"/>
    </location>
</feature>
<evidence type="ECO:0000256" key="1">
    <source>
        <dbReference type="PROSITE-ProRule" id="PRU00221"/>
    </source>
</evidence>
<reference evidence="2 3" key="1">
    <citation type="journal article" date="2010" name="ChemBioChem">
        <title>Cloning and characterization of the biosynthetic gene cluster of 16-membered macrolide antibiotic FD-891: involvement of a dual functional cytochrome P450 monooxygenase catalyzing epoxidation and hydroxylation.</title>
        <authorList>
            <person name="Kudo F."/>
            <person name="Motegi A."/>
            <person name="Mizoue K."/>
            <person name="Eguchi T."/>
        </authorList>
    </citation>
    <scope>NUCLEOTIDE SEQUENCE [LARGE SCALE GENOMIC DNA]</scope>
    <source>
        <strain evidence="2 3">A-8890</strain>
    </source>
</reference>
<dbReference type="InterPro" id="IPR015943">
    <property type="entry name" value="WD40/YVTN_repeat-like_dom_sf"/>
</dbReference>
<dbReference type="EMBL" id="AP018448">
    <property type="protein sequence ID" value="BBC29182.1"/>
    <property type="molecule type" value="Genomic_DNA"/>
</dbReference>
<dbReference type="PROSITE" id="PS50082">
    <property type="entry name" value="WD_REPEATS_2"/>
    <property type="match status" value="1"/>
</dbReference>
<dbReference type="SUPFAM" id="SSF50969">
    <property type="entry name" value="YVTN repeat-like/Quinoprotein amine dehydrogenase"/>
    <property type="match status" value="1"/>
</dbReference>
<sequence>MAALAFSPDGETLAVTGDLGTVQLWDTDSHRLLGSSAPRLLGSALSTPGDMIRSLAFGPDGGTLYAAGTHVPVQAYDIDPDRVAARLCARVGSGLSPADWRAYLRGIPYRAACASAPSSQSARTVSAG</sequence>
<dbReference type="Proteomes" id="UP001321542">
    <property type="component" value="Chromosome"/>
</dbReference>
<organism evidence="2 3">
    <name type="scientific">Streptomyces graminofaciens</name>
    <dbReference type="NCBI Taxonomy" id="68212"/>
    <lineage>
        <taxon>Bacteria</taxon>
        <taxon>Bacillati</taxon>
        <taxon>Actinomycetota</taxon>
        <taxon>Actinomycetes</taxon>
        <taxon>Kitasatosporales</taxon>
        <taxon>Streptomycetaceae</taxon>
        <taxon>Streptomyces</taxon>
    </lineage>
</organism>